<feature type="region of interest" description="Disordered" evidence="1">
    <location>
        <begin position="747"/>
        <end position="803"/>
    </location>
</feature>
<accession>A0AAD4S1N9</accession>
<comment type="caution">
    <text evidence="3">The sequence shown here is derived from an EMBL/GenBank/DDBJ whole genome shotgun (WGS) entry which is preliminary data.</text>
</comment>
<sequence>MSTNLIPSENLETVENEVVCTESSVRVGVSLVETQSDQVKDSVGELDNTVERSTSDLVVEENFNENLVQCKDKGRRIGIEVRKTELSSMIKEILVGQAVGMEKQEEEGVEQVVETVGGNSGAVLDGGNGDKGSGGLVEGENEEMVSNSIQENRSDGASVLVEVEPDSTGVTESAGHLLDGNLKPEVQVTGVNAVEDEEQKGVQVNGNLNCPNLEADMPENIIAQVSETERIDSHTIIENLDEGVRVTIDSSSVTITETVVEQVQVVEGGEVSTDFEELLEEREVVPTTNTFAGNPSSLEAQAVGGVESQSDVALADEDLASDAFKTEENGSVEGQNTGIEIVEGGVSTVQTELQIPETQVVDGDKDVALHSTVNTNRCHEDETSTLDGKQDIVALVDEPVSHQVDGVANMDSCPVDAGVHATEDPSSLPDESKHTDSGCVIENHVLRDEMLPDVSQENGAEINEMHDDMDFSVLVLDEEITNDNMDVDNFEGNNNEIGDNFAGLEQRKSMRQQLVKPEALKPEPTARYKLIPAEKEGEFSISDLVWGKVRSHPWWPGQIFDPSDASEQAMKYHKKDSFLVAYFGDQSFAWNEASAMKSFCTHFSQMERQNSTEAFRIAVDSALDEIHRRVEFGMACSSTPEDICSEVKYQSIKNPGIREEARTRDGLDKNLSGISFQPVHLVRYIKELALNPCGGGDRLELVIARAQLLAFYRTKGICRLPEFHVFVDGLLECDDFDVISGEKERSEKLVKVEQRMRQSQSRKRKHNPENGAHPNNRKEKSLSDLMTTKKPDTDDRNHADVDSAAPQSFKVGECIRRISSQLTGGPPILKGGSENLQEKGVTFLKEYSCSDMLSKLRLAARDHKKGHSVLTVIGGFFSEFRNFISLNSAAGSVKQCKKSEQMVGSAETFDFEDTNDSYWTDRIVQNTSDEQAAGKNTEGKEATDLEANPTQKDNVSQAPGNSCQLAVPKELHAAGKKEPTPSTRKNRKRKGNNDQENPIRSSESGPSTKKPLSRGSRKKKEPPLALTDNNVNQLSDVQEKKGPTALLLKFTEPYSVPSVTNLNKTFRRFGPLKESETQVVKDSNSAIVVFKAYNDAEVALSSAGKFSIFGPAVVSYELSCFPLPPPKVPVCDSTKGSDFLTLLEEASLCDTTQGGDNIKLMEEASLCDTTPGSDNVKVLEEAPFCDATQSNHDVLEEAPFCDATQSSHGILEEAPFFDAIESSHDVLEEAPLSSFICPYGIFRLESVAEKLSVFPFHKMFENRLPLPQDVRVHFSGRFSVPEIGGLRTISCKPCTSSIETRDKLS</sequence>
<organism evidence="3 4">
    <name type="scientific">Papaver atlanticum</name>
    <dbReference type="NCBI Taxonomy" id="357466"/>
    <lineage>
        <taxon>Eukaryota</taxon>
        <taxon>Viridiplantae</taxon>
        <taxon>Streptophyta</taxon>
        <taxon>Embryophyta</taxon>
        <taxon>Tracheophyta</taxon>
        <taxon>Spermatophyta</taxon>
        <taxon>Magnoliopsida</taxon>
        <taxon>Ranunculales</taxon>
        <taxon>Papaveraceae</taxon>
        <taxon>Papaveroideae</taxon>
        <taxon>Papaver</taxon>
    </lineage>
</organism>
<dbReference type="PANTHER" id="PTHR42851">
    <property type="entry name" value="ALDOLASE-RELATED"/>
    <property type="match status" value="1"/>
</dbReference>
<reference evidence="3" key="1">
    <citation type="submission" date="2022-04" db="EMBL/GenBank/DDBJ databases">
        <title>A functionally conserved STORR gene fusion in Papaver species that diverged 16.8 million years ago.</title>
        <authorList>
            <person name="Catania T."/>
        </authorList>
    </citation>
    <scope>NUCLEOTIDE SEQUENCE</scope>
    <source>
        <strain evidence="3">S-188037</strain>
    </source>
</reference>
<name>A0AAD4S1N9_9MAGN</name>
<evidence type="ECO:0000256" key="1">
    <source>
        <dbReference type="SAM" id="MobiDB-lite"/>
    </source>
</evidence>
<protein>
    <recommendedName>
        <fullName evidence="2">PWWP domain-containing protein</fullName>
    </recommendedName>
</protein>
<dbReference type="Gene3D" id="2.30.30.140">
    <property type="match status" value="1"/>
</dbReference>
<feature type="compositionally biased region" description="Polar residues" evidence="1">
    <location>
        <begin position="948"/>
        <end position="964"/>
    </location>
</feature>
<dbReference type="SMART" id="SM00293">
    <property type="entry name" value="PWWP"/>
    <property type="match status" value="1"/>
</dbReference>
<keyword evidence="4" id="KW-1185">Reference proteome</keyword>
<feature type="compositionally biased region" description="Basic and acidic residues" evidence="1">
    <location>
        <begin position="776"/>
        <end position="801"/>
    </location>
</feature>
<dbReference type="PANTHER" id="PTHR42851:SF4">
    <property type="entry name" value="PWWP DOMAIN-CONTAINING PROTEIN"/>
    <property type="match status" value="1"/>
</dbReference>
<dbReference type="SUPFAM" id="SSF63748">
    <property type="entry name" value="Tudor/PWWP/MBT"/>
    <property type="match status" value="1"/>
</dbReference>
<proteinExistence type="predicted"/>
<evidence type="ECO:0000313" key="3">
    <source>
        <dbReference type="EMBL" id="KAI3849973.1"/>
    </source>
</evidence>
<feature type="region of interest" description="Disordered" evidence="1">
    <location>
        <begin position="927"/>
        <end position="1036"/>
    </location>
</feature>
<dbReference type="CDD" id="cd05162">
    <property type="entry name" value="PWWP"/>
    <property type="match status" value="1"/>
</dbReference>
<dbReference type="Pfam" id="PF00855">
    <property type="entry name" value="PWWP"/>
    <property type="match status" value="1"/>
</dbReference>
<feature type="compositionally biased region" description="Basic and acidic residues" evidence="1">
    <location>
        <begin position="747"/>
        <end position="756"/>
    </location>
</feature>
<feature type="compositionally biased region" description="Basic residues" evidence="1">
    <location>
        <begin position="1011"/>
        <end position="1020"/>
    </location>
</feature>
<dbReference type="InterPro" id="IPR000313">
    <property type="entry name" value="PWWP_dom"/>
</dbReference>
<dbReference type="PROSITE" id="PS50812">
    <property type="entry name" value="PWWP"/>
    <property type="match status" value="1"/>
</dbReference>
<dbReference type="EMBL" id="JAJJMB010016078">
    <property type="protein sequence ID" value="KAI3849973.1"/>
    <property type="molecule type" value="Genomic_DNA"/>
</dbReference>
<feature type="compositionally biased region" description="Polar residues" evidence="1">
    <location>
        <begin position="994"/>
        <end position="1007"/>
    </location>
</feature>
<evidence type="ECO:0000259" key="2">
    <source>
        <dbReference type="PROSITE" id="PS50812"/>
    </source>
</evidence>
<dbReference type="Proteomes" id="UP001202328">
    <property type="component" value="Unassembled WGS sequence"/>
</dbReference>
<feature type="compositionally biased region" description="Basic and acidic residues" evidence="1">
    <location>
        <begin position="969"/>
        <end position="979"/>
    </location>
</feature>
<feature type="compositionally biased region" description="Polar residues" evidence="1">
    <location>
        <begin position="1027"/>
        <end position="1036"/>
    </location>
</feature>
<gene>
    <name evidence="3" type="ORF">MKW98_026887</name>
</gene>
<feature type="domain" description="PWWP" evidence="2">
    <location>
        <begin position="541"/>
        <end position="590"/>
    </location>
</feature>
<dbReference type="InterPro" id="IPR053063">
    <property type="entry name" value="PWWP_domain_containing_PDP"/>
</dbReference>
<evidence type="ECO:0000313" key="4">
    <source>
        <dbReference type="Proteomes" id="UP001202328"/>
    </source>
</evidence>